<sequence>MVHLPIHLAWEAKVGGPVNYRWMYSVERYMHKLKGYVHNKSRPEGSIAEGYIAEECLTFCSRYLHGIETKFNGPERNYDGDSLSRNTSSFQIFCMFGQPFGKANMQELSNDLLNAAIFYILQNCEDVQSFISEHKNILSEKGVRNIDNIHKCEFSSWFHKRIGDAYNENDEGIDINMLALARGPERRVICYPGYNINGFRFHTRDRDENKKTQNCGVMVKGEGNEGELSYYGIILDIIELRYTGGNKVTLFRCDWYDTSREGIGYRKDRYGIVSVNTTQKLHTNEPFVLASQVTQVYYIKGLKDPTWATVSEIKPRNLYEIPENEEEPYQEEYVVYDVCESHSKDDFEDIDWNKHGVEDMIVE</sequence>
<dbReference type="Pfam" id="PF13960">
    <property type="entry name" value="DUF4218"/>
    <property type="match status" value="1"/>
</dbReference>
<dbReference type="Pfam" id="PF13952">
    <property type="entry name" value="DUF4216"/>
    <property type="match status" value="1"/>
</dbReference>
<dbReference type="GeneID" id="120267365"/>
<proteinExistence type="predicted"/>
<evidence type="ECO:0000313" key="3">
    <source>
        <dbReference type="Proteomes" id="UP001515500"/>
    </source>
</evidence>
<dbReference type="InterPro" id="IPR025312">
    <property type="entry name" value="DUF4216"/>
</dbReference>
<dbReference type="InterPro" id="IPR025452">
    <property type="entry name" value="DUF4218"/>
</dbReference>
<gene>
    <name evidence="4" type="primary">LOC120267365</name>
</gene>
<protein>
    <submittedName>
        <fullName evidence="4">Uncharacterized protein LOC120267365</fullName>
    </submittedName>
</protein>
<dbReference type="PANTHER" id="PTHR48258">
    <property type="entry name" value="DUF4218 DOMAIN-CONTAINING PROTEIN-RELATED"/>
    <property type="match status" value="1"/>
</dbReference>
<feature type="domain" description="DUF4216" evidence="1">
    <location>
        <begin position="238"/>
        <end position="309"/>
    </location>
</feature>
<evidence type="ECO:0000259" key="1">
    <source>
        <dbReference type="Pfam" id="PF13952"/>
    </source>
</evidence>
<reference evidence="4" key="1">
    <citation type="submission" date="2025-08" db="UniProtKB">
        <authorList>
            <consortium name="RefSeq"/>
        </authorList>
    </citation>
    <scope>IDENTIFICATION</scope>
</reference>
<name>A0AB40BU24_DIOCR</name>
<keyword evidence="3" id="KW-1185">Reference proteome</keyword>
<accession>A0AB40BU24</accession>
<evidence type="ECO:0000259" key="2">
    <source>
        <dbReference type="Pfam" id="PF13960"/>
    </source>
</evidence>
<evidence type="ECO:0000313" key="4">
    <source>
        <dbReference type="RefSeq" id="XP_039130942.1"/>
    </source>
</evidence>
<dbReference type="Proteomes" id="UP001515500">
    <property type="component" value="Chromosome 8"/>
</dbReference>
<dbReference type="PANTHER" id="PTHR48258:SF7">
    <property type="entry name" value="DUF4216 DOMAIN-CONTAINING PROTEIN"/>
    <property type="match status" value="1"/>
</dbReference>
<dbReference type="RefSeq" id="XP_039130942.1">
    <property type="nucleotide sequence ID" value="XM_039275008.1"/>
</dbReference>
<dbReference type="AlphaFoldDB" id="A0AB40BU24"/>
<feature type="domain" description="DUF4218" evidence="2">
    <location>
        <begin position="1"/>
        <end position="77"/>
    </location>
</feature>
<organism evidence="3 4">
    <name type="scientific">Dioscorea cayennensis subsp. rotundata</name>
    <name type="common">White Guinea yam</name>
    <name type="synonym">Dioscorea rotundata</name>
    <dbReference type="NCBI Taxonomy" id="55577"/>
    <lineage>
        <taxon>Eukaryota</taxon>
        <taxon>Viridiplantae</taxon>
        <taxon>Streptophyta</taxon>
        <taxon>Embryophyta</taxon>
        <taxon>Tracheophyta</taxon>
        <taxon>Spermatophyta</taxon>
        <taxon>Magnoliopsida</taxon>
        <taxon>Liliopsida</taxon>
        <taxon>Dioscoreales</taxon>
        <taxon>Dioscoreaceae</taxon>
        <taxon>Dioscorea</taxon>
    </lineage>
</organism>